<evidence type="ECO:0000256" key="4">
    <source>
        <dbReference type="ARBA" id="ARBA00023136"/>
    </source>
</evidence>
<sequence>MSTPQNNDDPTPQPAPNKTPARRRSWLWRILKWTLLALLIVVVVLVGLVCWVGGTRTGTEFAWHQAQRFMPAGIHIDSVKGRLIGPLHVSGVDYDTDAMKVHVGSIDFDMDFSAIWHRTVHITHLDVANVDYKVLKTTPTQPKQNSQPFSLPQQINLPVTVIVDRVAVTDVSAVTAPKAKPVKVDSVKLTGARLDDAQWQIKSLTGHGPMFDLDAHAAVTPNGGYNTNLQAKAELRLPNYAPLSATADITGNLDDLHLAANVASPYNLKLTGDITHVLSKMGIDAEIQAKGVKTQAISKTLPKIAADADIKAKGPVDDLGVQLSAKVDSADYGKATLDGGLHYTPKTVDIKNLKIGVPATNGQLTANGQVAMASGNKMDLTVDWSNLAWPLSAKPSYKSDKGKVRLTGTLDNYDLDTQLVWQVVGQTQGKLAANGSGSLKAFDLKSLDISGGPGHITGHARTRWSPKLDVDAHLEGSHINPGAIVANVPGDFNLNADVTATQVGQQIHADLKTLTAHGSLRHQPLDLKAKAQYLGDHVKVDTLHLVSGAATADINGTFGWTPDAKLDGQWSIHSTDLSTIMPGLAGSLQTDGRVSGRFKAPDVTAKLTARHLDAYGNKVDAADLNAKVDWSGATQSKVDLAVRGIDASGQKIHKVTLNLDGTPSSHHLALNLDSDTAKADLALTGSLDKKTYREKFTLHRLTAGYEKLAPWSLAAPASGAISAGAQSIDNACLTSGRARLCLTGKHDTKVSQGHIELSNFNYDYAKSFFPDGLAVTGSVSGQVDAKLPTGGTPQVNANLQTSAGTVSMTNPQGETVKVLEMRPGHIQAKMANNGLDANVDLPLAGSDGIRAQATVASGRGSLLKHSLNGQLHIGLASMGFITQLSPEVATFDGKFAGDMQLGGTLAKPTVLGHIGLDASKIVLVTPGLTLTDVSLAAQGRGQSIGITAAAKSGGGTLNANGDISLADRGQTVNLAIKGDHFQIAHIPDVTAYVSPDLKVAVTPSKVDVSGSVTIPEASITPRNLPASGVTTPSSDQVIVSNKPSPTKAAARAIHADVNVILGKKVHIDGFGLKADLGGNLRVVQQPGNEPTGTGAIHINNGSYQAYGQSLDIQQGKILFAGGPVSEPGLDIKAARYPTDNVTVGVHVRGSIKNPKLQLFSTPAMSQSEQLSWLLLGRPLDSTNGQQSSLVARAALALGSSRGNKVLQDIGSKLGLDNVGIGTGAGKSSSQAALTVGKYLSPKLYVGYGLGLFDQVSTVTMRYTLSSHWTLETSSSGKSTGGDVVWKFDR</sequence>
<evidence type="ECO:0000259" key="7">
    <source>
        <dbReference type="Pfam" id="PF04357"/>
    </source>
</evidence>
<reference evidence="8 9" key="1">
    <citation type="submission" date="2013-03" db="EMBL/GenBank/DDBJ databases">
        <title>Salinisphaera hydrothermalis C41B8 Genome Sequencing.</title>
        <authorList>
            <person name="Li C."/>
            <person name="Lai Q."/>
            <person name="Shao Z."/>
        </authorList>
    </citation>
    <scope>NUCLEOTIDE SEQUENCE [LARGE SCALE GENOMIC DNA]</scope>
    <source>
        <strain evidence="8 9">C41B8</strain>
    </source>
</reference>
<feature type="transmembrane region" description="Helical" evidence="6">
    <location>
        <begin position="33"/>
        <end position="54"/>
    </location>
</feature>
<evidence type="ECO:0000256" key="5">
    <source>
        <dbReference type="SAM" id="MobiDB-lite"/>
    </source>
</evidence>
<protein>
    <recommendedName>
        <fullName evidence="7">Translocation and assembly module TamB C-terminal domain-containing protein</fullName>
    </recommendedName>
</protein>
<evidence type="ECO:0000256" key="3">
    <source>
        <dbReference type="ARBA" id="ARBA00022989"/>
    </source>
</evidence>
<dbReference type="GO" id="GO:0097347">
    <property type="term" value="C:TAM protein secretion complex"/>
    <property type="evidence" value="ECO:0007669"/>
    <property type="project" value="TreeGrafter"/>
</dbReference>
<dbReference type="OrthoDB" id="5555605at2"/>
<dbReference type="Pfam" id="PF04357">
    <property type="entry name" value="TamB"/>
    <property type="match status" value="1"/>
</dbReference>
<keyword evidence="9" id="KW-1185">Reference proteome</keyword>
<dbReference type="EMBL" id="APNK01000009">
    <property type="protein sequence ID" value="KEZ77727.1"/>
    <property type="molecule type" value="Genomic_DNA"/>
</dbReference>
<feature type="domain" description="Translocation and assembly module TamB C-terminal" evidence="7">
    <location>
        <begin position="950"/>
        <end position="1288"/>
    </location>
</feature>
<comment type="caution">
    <text evidence="8">The sequence shown here is derived from an EMBL/GenBank/DDBJ whole genome shotgun (WGS) entry which is preliminary data.</text>
</comment>
<evidence type="ECO:0000313" key="8">
    <source>
        <dbReference type="EMBL" id="KEZ77727.1"/>
    </source>
</evidence>
<evidence type="ECO:0000313" key="9">
    <source>
        <dbReference type="Proteomes" id="UP000028302"/>
    </source>
</evidence>
<feature type="region of interest" description="Disordered" evidence="5">
    <location>
        <begin position="1"/>
        <end position="20"/>
    </location>
</feature>
<dbReference type="GO" id="GO:0009306">
    <property type="term" value="P:protein secretion"/>
    <property type="evidence" value="ECO:0007669"/>
    <property type="project" value="InterPro"/>
</dbReference>
<proteinExistence type="predicted"/>
<dbReference type="GO" id="GO:0005886">
    <property type="term" value="C:plasma membrane"/>
    <property type="evidence" value="ECO:0007669"/>
    <property type="project" value="InterPro"/>
</dbReference>
<feature type="compositionally biased region" description="Polar residues" evidence="5">
    <location>
        <begin position="1"/>
        <end position="10"/>
    </location>
</feature>
<dbReference type="eggNOG" id="COG2911">
    <property type="taxonomic scope" value="Bacteria"/>
</dbReference>
<dbReference type="PANTHER" id="PTHR36985:SF1">
    <property type="entry name" value="TRANSLOCATION AND ASSEMBLY MODULE SUBUNIT TAMB"/>
    <property type="match status" value="1"/>
</dbReference>
<dbReference type="PANTHER" id="PTHR36985">
    <property type="entry name" value="TRANSLOCATION AND ASSEMBLY MODULE SUBUNIT TAMB"/>
    <property type="match status" value="1"/>
</dbReference>
<dbReference type="PATRIC" id="fig|1304275.5.peg.1614"/>
<evidence type="ECO:0000256" key="2">
    <source>
        <dbReference type="ARBA" id="ARBA00022692"/>
    </source>
</evidence>
<comment type="subcellular location">
    <subcellularLocation>
        <location evidence="1">Membrane</location>
        <topology evidence="1">Single-pass membrane protein</topology>
    </subcellularLocation>
</comment>
<dbReference type="InterPro" id="IPR007452">
    <property type="entry name" value="TamB_C"/>
</dbReference>
<dbReference type="RefSeq" id="WP_037336419.1">
    <property type="nucleotide sequence ID" value="NZ_APNK01000009.1"/>
</dbReference>
<gene>
    <name evidence="8" type="ORF">C41B8_07915</name>
</gene>
<dbReference type="STRING" id="1304275.C41B8_07915"/>
<keyword evidence="4 6" id="KW-0472">Membrane</keyword>
<evidence type="ECO:0000256" key="6">
    <source>
        <dbReference type="SAM" id="Phobius"/>
    </source>
</evidence>
<keyword evidence="3 6" id="KW-1133">Transmembrane helix</keyword>
<organism evidence="8 9">
    <name type="scientific">Salinisphaera hydrothermalis (strain C41B8)</name>
    <dbReference type="NCBI Taxonomy" id="1304275"/>
    <lineage>
        <taxon>Bacteria</taxon>
        <taxon>Pseudomonadati</taxon>
        <taxon>Pseudomonadota</taxon>
        <taxon>Gammaproteobacteria</taxon>
        <taxon>Salinisphaerales</taxon>
        <taxon>Salinisphaeraceae</taxon>
        <taxon>Salinisphaera</taxon>
    </lineage>
</organism>
<name>A0A084ILZ3_SALHC</name>
<keyword evidence="2 6" id="KW-0812">Transmembrane</keyword>
<evidence type="ECO:0000256" key="1">
    <source>
        <dbReference type="ARBA" id="ARBA00004167"/>
    </source>
</evidence>
<accession>A0A084ILZ3</accession>
<dbReference type="Proteomes" id="UP000028302">
    <property type="component" value="Unassembled WGS sequence"/>
</dbReference>